<feature type="domain" description="AAA+ ATPase" evidence="1">
    <location>
        <begin position="33"/>
        <end position="172"/>
    </location>
</feature>
<feature type="non-terminal residue" evidence="2">
    <location>
        <position position="212"/>
    </location>
</feature>
<evidence type="ECO:0000259" key="1">
    <source>
        <dbReference type="SMART" id="SM00382"/>
    </source>
</evidence>
<dbReference type="InterPro" id="IPR003593">
    <property type="entry name" value="AAA+_ATPase"/>
</dbReference>
<dbReference type="SMART" id="SM00382">
    <property type="entry name" value="AAA"/>
    <property type="match status" value="1"/>
</dbReference>
<proteinExistence type="predicted"/>
<name>A0A382SNG0_9ZZZZ</name>
<dbReference type="AlphaFoldDB" id="A0A382SNG0"/>
<dbReference type="PANTHER" id="PTHR11669:SF8">
    <property type="entry name" value="DNA POLYMERASE III SUBUNIT DELTA"/>
    <property type="match status" value="1"/>
</dbReference>
<dbReference type="GO" id="GO:0005524">
    <property type="term" value="F:ATP binding"/>
    <property type="evidence" value="ECO:0007669"/>
    <property type="project" value="InterPro"/>
</dbReference>
<dbReference type="CDD" id="cd00009">
    <property type="entry name" value="AAA"/>
    <property type="match status" value="1"/>
</dbReference>
<dbReference type="InterPro" id="IPR050238">
    <property type="entry name" value="DNA_Rep/Repair_Clamp_Loader"/>
</dbReference>
<evidence type="ECO:0000313" key="2">
    <source>
        <dbReference type="EMBL" id="SVD10708.1"/>
    </source>
</evidence>
<dbReference type="SUPFAM" id="SSF52540">
    <property type="entry name" value="P-loop containing nucleoside triphosphate hydrolases"/>
    <property type="match status" value="1"/>
</dbReference>
<dbReference type="Pfam" id="PF00004">
    <property type="entry name" value="AAA"/>
    <property type="match status" value="1"/>
</dbReference>
<reference evidence="2" key="1">
    <citation type="submission" date="2018-05" db="EMBL/GenBank/DDBJ databases">
        <authorList>
            <person name="Lanie J.A."/>
            <person name="Ng W.-L."/>
            <person name="Kazmierczak K.M."/>
            <person name="Andrzejewski T.M."/>
            <person name="Davidsen T.M."/>
            <person name="Wayne K.J."/>
            <person name="Tettelin H."/>
            <person name="Glass J.I."/>
            <person name="Rusch D."/>
            <person name="Podicherti R."/>
            <person name="Tsui H.-C.T."/>
            <person name="Winkler M.E."/>
        </authorList>
    </citation>
    <scope>NUCLEOTIDE SEQUENCE</scope>
</reference>
<sequence length="212" mass="23970">MPTKDTPFSNVVGQDAAKKRLNFFLRSYKNDGIVPHVMLVAPKGAGKTLIAKSFARNLLFDSKPKPLLEINCASIKNITSFVNDVVAPYCVDENITLFMDECSELPKDVTMSLLTMLNPNKDNMNIFNYKDFSWIVDFKKITFLFATTEAQDIFHALMDRCERIDLQEYSYEELGAIVEMAAPELTFKDGIIKEVASTLRGSGREAFKMARK</sequence>
<dbReference type="InterPro" id="IPR027417">
    <property type="entry name" value="P-loop_NTPase"/>
</dbReference>
<dbReference type="GO" id="GO:0016887">
    <property type="term" value="F:ATP hydrolysis activity"/>
    <property type="evidence" value="ECO:0007669"/>
    <property type="project" value="InterPro"/>
</dbReference>
<dbReference type="Gene3D" id="3.40.50.300">
    <property type="entry name" value="P-loop containing nucleotide triphosphate hydrolases"/>
    <property type="match status" value="1"/>
</dbReference>
<dbReference type="InterPro" id="IPR003959">
    <property type="entry name" value="ATPase_AAA_core"/>
</dbReference>
<protein>
    <recommendedName>
        <fullName evidence="1">AAA+ ATPase domain-containing protein</fullName>
    </recommendedName>
</protein>
<dbReference type="GO" id="GO:0006261">
    <property type="term" value="P:DNA-templated DNA replication"/>
    <property type="evidence" value="ECO:0007669"/>
    <property type="project" value="TreeGrafter"/>
</dbReference>
<accession>A0A382SNG0</accession>
<gene>
    <name evidence="2" type="ORF">METZ01_LOCUS363562</name>
</gene>
<dbReference type="PANTHER" id="PTHR11669">
    <property type="entry name" value="REPLICATION FACTOR C / DNA POLYMERASE III GAMMA-TAU SUBUNIT"/>
    <property type="match status" value="1"/>
</dbReference>
<dbReference type="EMBL" id="UINC01129956">
    <property type="protein sequence ID" value="SVD10708.1"/>
    <property type="molecule type" value="Genomic_DNA"/>
</dbReference>
<organism evidence="2">
    <name type="scientific">marine metagenome</name>
    <dbReference type="NCBI Taxonomy" id="408172"/>
    <lineage>
        <taxon>unclassified sequences</taxon>
        <taxon>metagenomes</taxon>
        <taxon>ecological metagenomes</taxon>
    </lineage>
</organism>